<evidence type="ECO:0000256" key="1">
    <source>
        <dbReference type="SAM" id="MobiDB-lite"/>
    </source>
</evidence>
<feature type="region of interest" description="Disordered" evidence="1">
    <location>
        <begin position="209"/>
        <end position="236"/>
    </location>
</feature>
<proteinExistence type="predicted"/>
<dbReference type="RefSeq" id="WP_344061616.1">
    <property type="nucleotide sequence ID" value="NZ_BAAAPU010000007.1"/>
</dbReference>
<sequence>MRSYCALYVDVGYLLAAAATRVTGTSLRKGVVVSYPDLVTRLIADAEKASGLPLLRLHWYDSGNRPGANPDPAQEAIGMLPRVKLRLGRTSPQGEQKGVDLRIGLDLAAHGRNRSVDVIYLLSGDDDLCEAVEEAQSHGMQVVLMAVPGRSGKPHAVSRHLIRESDDLIVLDGSVIDETVHVRRLQPETEVPVSAAAAGVEVPLPGPRVAASPAPAEPKPAAAAAPRPTPAVLAGNKVPQPAAAPAAAAPGRLVWSSASEGVGGADRAAGAPVVGPRELEAIDDVCRGVIATWSITASAADRTRLMSRKPFIPGDLDRALLLDLAARLDRYDVEDQLRFLLRDHFWEQVRQLDR</sequence>
<feature type="compositionally biased region" description="Low complexity" evidence="1">
    <location>
        <begin position="210"/>
        <end position="234"/>
    </location>
</feature>
<keyword evidence="4" id="KW-1185">Reference proteome</keyword>
<dbReference type="InterPro" id="IPR021139">
    <property type="entry name" value="NYN"/>
</dbReference>
<organism evidence="3 4">
    <name type="scientific">Terrabacter lapilli</name>
    <dbReference type="NCBI Taxonomy" id="436231"/>
    <lineage>
        <taxon>Bacteria</taxon>
        <taxon>Bacillati</taxon>
        <taxon>Actinomycetota</taxon>
        <taxon>Actinomycetes</taxon>
        <taxon>Micrococcales</taxon>
        <taxon>Intrasporangiaceae</taxon>
        <taxon>Terrabacter</taxon>
    </lineage>
</organism>
<evidence type="ECO:0000313" key="3">
    <source>
        <dbReference type="EMBL" id="GAA1980130.1"/>
    </source>
</evidence>
<reference evidence="3 4" key="1">
    <citation type="journal article" date="2019" name="Int. J. Syst. Evol. Microbiol.">
        <title>The Global Catalogue of Microorganisms (GCM) 10K type strain sequencing project: providing services to taxonomists for standard genome sequencing and annotation.</title>
        <authorList>
            <consortium name="The Broad Institute Genomics Platform"/>
            <consortium name="The Broad Institute Genome Sequencing Center for Infectious Disease"/>
            <person name="Wu L."/>
            <person name="Ma J."/>
        </authorList>
    </citation>
    <scope>NUCLEOTIDE SEQUENCE [LARGE SCALE GENOMIC DNA]</scope>
    <source>
        <strain evidence="3 4">JCM 15628</strain>
    </source>
</reference>
<evidence type="ECO:0000313" key="4">
    <source>
        <dbReference type="Proteomes" id="UP001500013"/>
    </source>
</evidence>
<comment type="caution">
    <text evidence="3">The sequence shown here is derived from an EMBL/GenBank/DDBJ whole genome shotgun (WGS) entry which is preliminary data.</text>
</comment>
<name>A0ABN2S4M5_9MICO</name>
<evidence type="ECO:0000259" key="2">
    <source>
        <dbReference type="Pfam" id="PF01936"/>
    </source>
</evidence>
<protein>
    <recommendedName>
        <fullName evidence="2">NYN domain-containing protein</fullName>
    </recommendedName>
</protein>
<accession>A0ABN2S4M5</accession>
<dbReference type="Gene3D" id="3.40.50.1010">
    <property type="entry name" value="5'-nuclease"/>
    <property type="match status" value="1"/>
</dbReference>
<dbReference type="Proteomes" id="UP001500013">
    <property type="component" value="Unassembled WGS sequence"/>
</dbReference>
<dbReference type="EMBL" id="BAAAPU010000007">
    <property type="protein sequence ID" value="GAA1980130.1"/>
    <property type="molecule type" value="Genomic_DNA"/>
</dbReference>
<dbReference type="Pfam" id="PF01936">
    <property type="entry name" value="NYN"/>
    <property type="match status" value="1"/>
</dbReference>
<gene>
    <name evidence="3" type="ORF">GCM10009817_21010</name>
</gene>
<feature type="domain" description="NYN" evidence="2">
    <location>
        <begin position="73"/>
        <end position="171"/>
    </location>
</feature>